<dbReference type="PANTHER" id="PTHR13871:SF96">
    <property type="entry name" value="THIOREDOXIN DOMAIN-CONTAINING PROTEIN"/>
    <property type="match status" value="1"/>
</dbReference>
<evidence type="ECO:0000256" key="3">
    <source>
        <dbReference type="ARBA" id="ARBA00023002"/>
    </source>
</evidence>
<dbReference type="PaxDb" id="35128-Thaps25128"/>
<sequence length="228" mass="25172">MAASTEHWSEDLFGPKILKKPKTTGVPTVSALKGKKLVALYFSASWCPPCKSFTPLLIDFYNANKEDLEIIFLSSDRDEESFNGYFGKMPWLSSIPGYSSQEANGRQKKLASMFQIQGIPSLIILDAKTGNFITDNARITVMQASNPTSKKELLQTWLTTEAVPIDDAVMGASNGGGGVGSWIGSILMFFARKPMYLFGLLYFAKQGLRYLERLGQEEEGEGDGKEEL</sequence>
<evidence type="ECO:0000256" key="5">
    <source>
        <dbReference type="ARBA" id="ARBA00025782"/>
    </source>
</evidence>
<dbReference type="Pfam" id="PF13905">
    <property type="entry name" value="Thioredoxin_8"/>
    <property type="match status" value="1"/>
</dbReference>
<feature type="domain" description="Thioredoxin" evidence="8">
    <location>
        <begin position="1"/>
        <end position="163"/>
    </location>
</feature>
<gene>
    <name evidence="9" type="ORF">THAPSDRAFT_25128</name>
</gene>
<dbReference type="InterPro" id="IPR052259">
    <property type="entry name" value="Nucleoredoxin-like"/>
</dbReference>
<evidence type="ECO:0000313" key="9">
    <source>
        <dbReference type="EMBL" id="EED86903.1"/>
    </source>
</evidence>
<dbReference type="OMA" id="PEFDEYY"/>
<keyword evidence="10" id="KW-1185">Reference proteome</keyword>
<evidence type="ECO:0000256" key="7">
    <source>
        <dbReference type="ARBA" id="ARBA00047804"/>
    </source>
</evidence>
<dbReference type="PANTHER" id="PTHR13871">
    <property type="entry name" value="THIOREDOXIN"/>
    <property type="match status" value="1"/>
</dbReference>
<dbReference type="InterPro" id="IPR036249">
    <property type="entry name" value="Thioredoxin-like_sf"/>
</dbReference>
<dbReference type="RefSeq" id="XP_002296702.1">
    <property type="nucleotide sequence ID" value="XM_002296666.1"/>
</dbReference>
<evidence type="ECO:0000256" key="2">
    <source>
        <dbReference type="ARBA" id="ARBA00022737"/>
    </source>
</evidence>
<dbReference type="EMBL" id="DS999417">
    <property type="protein sequence ID" value="EED86903.1"/>
    <property type="molecule type" value="Genomic_DNA"/>
</dbReference>
<comment type="similarity">
    <text evidence="5">Belongs to the nucleoredoxin family.</text>
</comment>
<evidence type="ECO:0000256" key="6">
    <source>
        <dbReference type="ARBA" id="ARBA00047388"/>
    </source>
</evidence>
<proteinExistence type="inferred from homology"/>
<dbReference type="HOGENOM" id="CLU_1216801_0_0_1"/>
<accession>B8LCI0</accession>
<dbReference type="SUPFAM" id="SSF52833">
    <property type="entry name" value="Thioredoxin-like"/>
    <property type="match status" value="1"/>
</dbReference>
<reference evidence="9 10" key="1">
    <citation type="journal article" date="2004" name="Science">
        <title>The genome of the diatom Thalassiosira pseudonana: ecology, evolution, and metabolism.</title>
        <authorList>
            <person name="Armbrust E.V."/>
            <person name="Berges J.A."/>
            <person name="Bowler C."/>
            <person name="Green B.R."/>
            <person name="Martinez D."/>
            <person name="Putnam N.H."/>
            <person name="Zhou S."/>
            <person name="Allen A.E."/>
            <person name="Apt K.E."/>
            <person name="Bechner M."/>
            <person name="Brzezinski M.A."/>
            <person name="Chaal B.K."/>
            <person name="Chiovitti A."/>
            <person name="Davis A.K."/>
            <person name="Demarest M.S."/>
            <person name="Detter J.C."/>
            <person name="Glavina T."/>
            <person name="Goodstein D."/>
            <person name="Hadi M.Z."/>
            <person name="Hellsten U."/>
            <person name="Hildebrand M."/>
            <person name="Jenkins B.D."/>
            <person name="Jurka J."/>
            <person name="Kapitonov V.V."/>
            <person name="Kroger N."/>
            <person name="Lau W.W."/>
            <person name="Lane T.W."/>
            <person name="Larimer F.W."/>
            <person name="Lippmeier J.C."/>
            <person name="Lucas S."/>
            <person name="Medina M."/>
            <person name="Montsant A."/>
            <person name="Obornik M."/>
            <person name="Parker M.S."/>
            <person name="Palenik B."/>
            <person name="Pazour G.J."/>
            <person name="Richardson P.M."/>
            <person name="Rynearson T.A."/>
            <person name="Saito M.A."/>
            <person name="Schwartz D.C."/>
            <person name="Thamatrakoln K."/>
            <person name="Valentin K."/>
            <person name="Vardi A."/>
            <person name="Wilkerson F.P."/>
            <person name="Rokhsar D.S."/>
        </authorList>
    </citation>
    <scope>NUCLEOTIDE SEQUENCE [LARGE SCALE GENOMIC DNA]</scope>
    <source>
        <strain evidence="9 10">CCMP1335</strain>
    </source>
</reference>
<dbReference type="KEGG" id="tps:THAPSDRAFT_25128"/>
<reference evidence="9 10" key="2">
    <citation type="journal article" date="2008" name="Nature">
        <title>The Phaeodactylum genome reveals the evolutionary history of diatom genomes.</title>
        <authorList>
            <person name="Bowler C."/>
            <person name="Allen A.E."/>
            <person name="Badger J.H."/>
            <person name="Grimwood J."/>
            <person name="Jabbari K."/>
            <person name="Kuo A."/>
            <person name="Maheswari U."/>
            <person name="Martens C."/>
            <person name="Maumus F."/>
            <person name="Otillar R.P."/>
            <person name="Rayko E."/>
            <person name="Salamov A."/>
            <person name="Vandepoele K."/>
            <person name="Beszteri B."/>
            <person name="Gruber A."/>
            <person name="Heijde M."/>
            <person name="Katinka M."/>
            <person name="Mock T."/>
            <person name="Valentin K."/>
            <person name="Verret F."/>
            <person name="Berges J.A."/>
            <person name="Brownlee C."/>
            <person name="Cadoret J.P."/>
            <person name="Chiovitti A."/>
            <person name="Choi C.J."/>
            <person name="Coesel S."/>
            <person name="De Martino A."/>
            <person name="Detter J.C."/>
            <person name="Durkin C."/>
            <person name="Falciatore A."/>
            <person name="Fournet J."/>
            <person name="Haruta M."/>
            <person name="Huysman M.J."/>
            <person name="Jenkins B.D."/>
            <person name="Jiroutova K."/>
            <person name="Jorgensen R.E."/>
            <person name="Joubert Y."/>
            <person name="Kaplan A."/>
            <person name="Kroger N."/>
            <person name="Kroth P.G."/>
            <person name="La Roche J."/>
            <person name="Lindquist E."/>
            <person name="Lommer M."/>
            <person name="Martin-Jezequel V."/>
            <person name="Lopez P.J."/>
            <person name="Lucas S."/>
            <person name="Mangogna M."/>
            <person name="McGinnis K."/>
            <person name="Medlin L.K."/>
            <person name="Montsant A."/>
            <person name="Oudot-Le Secq M.P."/>
            <person name="Napoli C."/>
            <person name="Obornik M."/>
            <person name="Parker M.S."/>
            <person name="Petit J.L."/>
            <person name="Porcel B.M."/>
            <person name="Poulsen N."/>
            <person name="Robison M."/>
            <person name="Rychlewski L."/>
            <person name="Rynearson T.A."/>
            <person name="Schmutz J."/>
            <person name="Shapiro H."/>
            <person name="Siaut M."/>
            <person name="Stanley M."/>
            <person name="Sussman M.R."/>
            <person name="Taylor A.R."/>
            <person name="Vardi A."/>
            <person name="von Dassow P."/>
            <person name="Vyverman W."/>
            <person name="Willis A."/>
            <person name="Wyrwicz L.S."/>
            <person name="Rokhsar D.S."/>
            <person name="Weissenbach J."/>
            <person name="Armbrust E.V."/>
            <person name="Green B.R."/>
            <person name="Van de Peer Y."/>
            <person name="Grigoriev I.V."/>
        </authorList>
    </citation>
    <scope>NUCLEOTIDE SEQUENCE [LARGE SCALE GENOMIC DNA]</scope>
    <source>
        <strain evidence="9 10">CCMP1335</strain>
    </source>
</reference>
<dbReference type="Proteomes" id="UP000001449">
    <property type="component" value="Chromosome 16"/>
</dbReference>
<dbReference type="GO" id="GO:0047134">
    <property type="term" value="F:protein-disulfide reductase [NAD(P)H] activity"/>
    <property type="evidence" value="ECO:0007669"/>
    <property type="project" value="UniProtKB-EC"/>
</dbReference>
<evidence type="ECO:0000256" key="1">
    <source>
        <dbReference type="ARBA" id="ARBA00012612"/>
    </source>
</evidence>
<name>B8LCI0_THAPS</name>
<comment type="catalytic activity">
    <reaction evidence="6">
        <text>[protein]-dithiol + NAD(+) = [protein]-disulfide + NADH + H(+)</text>
        <dbReference type="Rhea" id="RHEA:18749"/>
        <dbReference type="Rhea" id="RHEA-COMP:10593"/>
        <dbReference type="Rhea" id="RHEA-COMP:10594"/>
        <dbReference type="ChEBI" id="CHEBI:15378"/>
        <dbReference type="ChEBI" id="CHEBI:29950"/>
        <dbReference type="ChEBI" id="CHEBI:50058"/>
        <dbReference type="ChEBI" id="CHEBI:57540"/>
        <dbReference type="ChEBI" id="CHEBI:57945"/>
        <dbReference type="EC" id="1.8.1.8"/>
    </reaction>
</comment>
<protein>
    <recommendedName>
        <fullName evidence="1">protein-disulfide reductase</fullName>
        <ecNumber evidence="1">1.8.1.8</ecNumber>
    </recommendedName>
</protein>
<dbReference type="Gene3D" id="3.40.30.10">
    <property type="entry name" value="Glutaredoxin"/>
    <property type="match status" value="1"/>
</dbReference>
<keyword evidence="3" id="KW-0560">Oxidoreductase</keyword>
<dbReference type="InParanoid" id="B8LCI0"/>
<dbReference type="eggNOG" id="KOG2501">
    <property type="taxonomic scope" value="Eukaryota"/>
</dbReference>
<organism evidence="9 10">
    <name type="scientific">Thalassiosira pseudonana</name>
    <name type="common">Marine diatom</name>
    <name type="synonym">Cyclotella nana</name>
    <dbReference type="NCBI Taxonomy" id="35128"/>
    <lineage>
        <taxon>Eukaryota</taxon>
        <taxon>Sar</taxon>
        <taxon>Stramenopiles</taxon>
        <taxon>Ochrophyta</taxon>
        <taxon>Bacillariophyta</taxon>
        <taxon>Coscinodiscophyceae</taxon>
        <taxon>Thalassiosirophycidae</taxon>
        <taxon>Thalassiosirales</taxon>
        <taxon>Thalassiosiraceae</taxon>
        <taxon>Thalassiosira</taxon>
    </lineage>
</organism>
<dbReference type="AlphaFoldDB" id="B8LCI0"/>
<evidence type="ECO:0000313" key="10">
    <source>
        <dbReference type="Proteomes" id="UP000001449"/>
    </source>
</evidence>
<comment type="catalytic activity">
    <reaction evidence="7">
        <text>[protein]-dithiol + NADP(+) = [protein]-disulfide + NADPH + H(+)</text>
        <dbReference type="Rhea" id="RHEA:18753"/>
        <dbReference type="Rhea" id="RHEA-COMP:10593"/>
        <dbReference type="Rhea" id="RHEA-COMP:10594"/>
        <dbReference type="ChEBI" id="CHEBI:15378"/>
        <dbReference type="ChEBI" id="CHEBI:29950"/>
        <dbReference type="ChEBI" id="CHEBI:50058"/>
        <dbReference type="ChEBI" id="CHEBI:57783"/>
        <dbReference type="ChEBI" id="CHEBI:58349"/>
        <dbReference type="EC" id="1.8.1.8"/>
    </reaction>
</comment>
<evidence type="ECO:0000256" key="4">
    <source>
        <dbReference type="ARBA" id="ARBA00023027"/>
    </source>
</evidence>
<keyword evidence="4" id="KW-0520">NAD</keyword>
<dbReference type="InterPro" id="IPR013766">
    <property type="entry name" value="Thioredoxin_domain"/>
</dbReference>
<dbReference type="InterPro" id="IPR012336">
    <property type="entry name" value="Thioredoxin-like_fold"/>
</dbReference>
<keyword evidence="2" id="KW-0677">Repeat</keyword>
<dbReference type="PROSITE" id="PS51352">
    <property type="entry name" value="THIOREDOXIN_2"/>
    <property type="match status" value="1"/>
</dbReference>
<dbReference type="GeneID" id="7449988"/>
<dbReference type="EC" id="1.8.1.8" evidence="1"/>
<evidence type="ECO:0000259" key="8">
    <source>
        <dbReference type="PROSITE" id="PS51352"/>
    </source>
</evidence>